<name>A0AAE0BI96_9CHLO</name>
<feature type="region of interest" description="Disordered" evidence="1">
    <location>
        <begin position="49"/>
        <end position="68"/>
    </location>
</feature>
<evidence type="ECO:0000256" key="1">
    <source>
        <dbReference type="SAM" id="MobiDB-lite"/>
    </source>
</evidence>
<dbReference type="SUPFAM" id="SSF103511">
    <property type="entry name" value="Chlorophyll a-b binding protein"/>
    <property type="match status" value="1"/>
</dbReference>
<evidence type="ECO:0000313" key="3">
    <source>
        <dbReference type="Proteomes" id="UP001190700"/>
    </source>
</evidence>
<dbReference type="AlphaFoldDB" id="A0AAE0BI96"/>
<comment type="caution">
    <text evidence="2">The sequence shown here is derived from an EMBL/GenBank/DDBJ whole genome shotgun (WGS) entry which is preliminary data.</text>
</comment>
<dbReference type="Proteomes" id="UP001190700">
    <property type="component" value="Unassembled WGS sequence"/>
</dbReference>
<protein>
    <submittedName>
        <fullName evidence="2">Uncharacterized protein</fullName>
    </submittedName>
</protein>
<gene>
    <name evidence="2" type="ORF">CYMTET_52812</name>
</gene>
<keyword evidence="3" id="KW-1185">Reference proteome</keyword>
<dbReference type="EMBL" id="LGRX02034704">
    <property type="protein sequence ID" value="KAK3237086.1"/>
    <property type="molecule type" value="Genomic_DNA"/>
</dbReference>
<organism evidence="2 3">
    <name type="scientific">Cymbomonas tetramitiformis</name>
    <dbReference type="NCBI Taxonomy" id="36881"/>
    <lineage>
        <taxon>Eukaryota</taxon>
        <taxon>Viridiplantae</taxon>
        <taxon>Chlorophyta</taxon>
        <taxon>Pyramimonadophyceae</taxon>
        <taxon>Pyramimonadales</taxon>
        <taxon>Pyramimonadaceae</taxon>
        <taxon>Cymbomonas</taxon>
    </lineage>
</organism>
<proteinExistence type="predicted"/>
<reference evidence="2 3" key="1">
    <citation type="journal article" date="2015" name="Genome Biol. Evol.">
        <title>Comparative Genomics of a Bacterivorous Green Alga Reveals Evolutionary Causalities and Consequences of Phago-Mixotrophic Mode of Nutrition.</title>
        <authorList>
            <person name="Burns J.A."/>
            <person name="Paasch A."/>
            <person name="Narechania A."/>
            <person name="Kim E."/>
        </authorList>
    </citation>
    <scope>NUCLEOTIDE SEQUENCE [LARGE SCALE GENOMIC DNA]</scope>
    <source>
        <strain evidence="2 3">PLY_AMNH</strain>
    </source>
</reference>
<evidence type="ECO:0000313" key="2">
    <source>
        <dbReference type="EMBL" id="KAK3237086.1"/>
    </source>
</evidence>
<sequence length="253" mass="27905">MATFTANKVIGLKHNGTSRVCARVSPKCVVPASKRTAIRCMAEEAVIAEDKPKRKPSPLETGGTLKGDKALGKSAAKATLEAGAVPQVAIDGAFSDARWVKGRWDFEQFKGEDGEVDWDSVIDAEVVRRKILEATPEACKIDDPVDFDLSEIPWTAWVKRFHLPQAEMANGRAAMIGYVGAYLIDATTHISIVDQMDSWWGKLFLGATLAGCLFIRRTEDLDNLKELADEATFYDRQWAATWDGVERPSEKSE</sequence>
<accession>A0AAE0BI96</accession>